<dbReference type="Gene3D" id="1.10.10.10">
    <property type="entry name" value="Winged helix-like DNA-binding domain superfamily/Winged helix DNA-binding domain"/>
    <property type="match status" value="1"/>
</dbReference>
<evidence type="ECO:0000313" key="7">
    <source>
        <dbReference type="Proteomes" id="UP000193623"/>
    </source>
</evidence>
<dbReference type="AlphaFoldDB" id="A0A1Y5SX41"/>
<dbReference type="PRINTS" id="PR00039">
    <property type="entry name" value="HTHLYSR"/>
</dbReference>
<dbReference type="InterPro" id="IPR050950">
    <property type="entry name" value="HTH-type_LysR_regulators"/>
</dbReference>
<feature type="domain" description="HTH lysR-type" evidence="5">
    <location>
        <begin position="1"/>
        <end position="58"/>
    </location>
</feature>
<proteinExistence type="inferred from homology"/>
<dbReference type="Pfam" id="PF03466">
    <property type="entry name" value="LysR_substrate"/>
    <property type="match status" value="1"/>
</dbReference>
<keyword evidence="7" id="KW-1185">Reference proteome</keyword>
<dbReference type="Pfam" id="PF00126">
    <property type="entry name" value="HTH_1"/>
    <property type="match status" value="1"/>
</dbReference>
<dbReference type="GO" id="GO:0003700">
    <property type="term" value="F:DNA-binding transcription factor activity"/>
    <property type="evidence" value="ECO:0007669"/>
    <property type="project" value="InterPro"/>
</dbReference>
<gene>
    <name evidence="6" type="primary">gltR_1</name>
    <name evidence="6" type="ORF">PSJ8397_02512</name>
</gene>
<evidence type="ECO:0000256" key="1">
    <source>
        <dbReference type="ARBA" id="ARBA00009437"/>
    </source>
</evidence>
<keyword evidence="3" id="KW-0238">DNA-binding</keyword>
<dbReference type="FunFam" id="1.10.10.10:FF:000001">
    <property type="entry name" value="LysR family transcriptional regulator"/>
    <property type="match status" value="1"/>
</dbReference>
<dbReference type="InterPro" id="IPR036390">
    <property type="entry name" value="WH_DNA-bd_sf"/>
</dbReference>
<keyword evidence="2" id="KW-0805">Transcription regulation</keyword>
<dbReference type="InterPro" id="IPR036388">
    <property type="entry name" value="WH-like_DNA-bd_sf"/>
</dbReference>
<dbReference type="PROSITE" id="PS50931">
    <property type="entry name" value="HTH_LYSR"/>
    <property type="match status" value="1"/>
</dbReference>
<name>A0A1Y5SX41_9RHOB</name>
<dbReference type="EMBL" id="FWFT01000004">
    <property type="protein sequence ID" value="SLN48870.1"/>
    <property type="molecule type" value="Genomic_DNA"/>
</dbReference>
<reference evidence="6 7" key="1">
    <citation type="submission" date="2017-03" db="EMBL/GenBank/DDBJ databases">
        <authorList>
            <person name="Afonso C.L."/>
            <person name="Miller P.J."/>
            <person name="Scott M.A."/>
            <person name="Spackman E."/>
            <person name="Goraichik I."/>
            <person name="Dimitrov K.M."/>
            <person name="Suarez D.L."/>
            <person name="Swayne D.E."/>
        </authorList>
    </citation>
    <scope>NUCLEOTIDE SEQUENCE [LARGE SCALE GENOMIC DNA]</scope>
    <source>
        <strain evidence="6 7">CECT 8397</strain>
    </source>
</reference>
<dbReference type="SUPFAM" id="SSF53850">
    <property type="entry name" value="Periplasmic binding protein-like II"/>
    <property type="match status" value="1"/>
</dbReference>
<dbReference type="GO" id="GO:0003677">
    <property type="term" value="F:DNA binding"/>
    <property type="evidence" value="ECO:0007669"/>
    <property type="project" value="UniProtKB-KW"/>
</dbReference>
<accession>A0A1Y5SX41</accession>
<organism evidence="6 7">
    <name type="scientific">Pseudooctadecabacter jejudonensis</name>
    <dbReference type="NCBI Taxonomy" id="1391910"/>
    <lineage>
        <taxon>Bacteria</taxon>
        <taxon>Pseudomonadati</taxon>
        <taxon>Pseudomonadota</taxon>
        <taxon>Alphaproteobacteria</taxon>
        <taxon>Rhodobacterales</taxon>
        <taxon>Paracoccaceae</taxon>
        <taxon>Pseudooctadecabacter</taxon>
    </lineage>
</organism>
<protein>
    <submittedName>
        <fullName evidence="6">HTH-type transcriptional regulator GltR</fullName>
    </submittedName>
</protein>
<dbReference type="RefSeq" id="WP_085865129.1">
    <property type="nucleotide sequence ID" value="NZ_FWFT01000004.1"/>
</dbReference>
<comment type="similarity">
    <text evidence="1">Belongs to the LysR transcriptional regulatory family.</text>
</comment>
<sequence length="303" mass="32752">MTIRLLRTFIAVADEGTFSAAAKTINVTHAAVSQQMQTLEADLDLTLFDRSRRSPVLTPVARALVEKARVIVSDYDNLVPSVLGDGGVKGTISLGALRTTLTGLTPQALAVFKTKYPDVRLRIKPGLTGALMTEVERGTLDGAIVTKPALMPLGVTFRPLATEAMQLITSRQETERDPINLLKSRPYIRFNRHAVVGTLIDNWILERQIKVAETMELDSPEAIASMVQANLGVSVVPAPAVRPVGAPMVREISLGEGAPHRIVGFVYRDGNLKMTAMNEVFAALQQVVIGDQMTSSLRSSVSP</sequence>
<dbReference type="InterPro" id="IPR000847">
    <property type="entry name" value="LysR_HTH_N"/>
</dbReference>
<dbReference type="Gene3D" id="3.40.190.10">
    <property type="entry name" value="Periplasmic binding protein-like II"/>
    <property type="match status" value="2"/>
</dbReference>
<dbReference type="SUPFAM" id="SSF46785">
    <property type="entry name" value="Winged helix' DNA-binding domain"/>
    <property type="match status" value="1"/>
</dbReference>
<evidence type="ECO:0000256" key="2">
    <source>
        <dbReference type="ARBA" id="ARBA00023015"/>
    </source>
</evidence>
<dbReference type="OrthoDB" id="9811588at2"/>
<dbReference type="PANTHER" id="PTHR30419">
    <property type="entry name" value="HTH-TYPE TRANSCRIPTIONAL REGULATOR YBHD"/>
    <property type="match status" value="1"/>
</dbReference>
<dbReference type="InterPro" id="IPR005119">
    <property type="entry name" value="LysR_subst-bd"/>
</dbReference>
<evidence type="ECO:0000256" key="4">
    <source>
        <dbReference type="ARBA" id="ARBA00023163"/>
    </source>
</evidence>
<evidence type="ECO:0000259" key="5">
    <source>
        <dbReference type="PROSITE" id="PS50931"/>
    </source>
</evidence>
<dbReference type="GO" id="GO:0005829">
    <property type="term" value="C:cytosol"/>
    <property type="evidence" value="ECO:0007669"/>
    <property type="project" value="TreeGrafter"/>
</dbReference>
<dbReference type="Proteomes" id="UP000193623">
    <property type="component" value="Unassembled WGS sequence"/>
</dbReference>
<keyword evidence="4" id="KW-0804">Transcription</keyword>
<evidence type="ECO:0000313" key="6">
    <source>
        <dbReference type="EMBL" id="SLN48870.1"/>
    </source>
</evidence>
<evidence type="ECO:0000256" key="3">
    <source>
        <dbReference type="ARBA" id="ARBA00023125"/>
    </source>
</evidence>